<dbReference type="RefSeq" id="WP_146162050.1">
    <property type="nucleotide sequence ID" value="NZ_QAOI01000026.1"/>
</dbReference>
<reference evidence="1 2" key="1">
    <citation type="submission" date="2018-04" db="EMBL/GenBank/DDBJ databases">
        <title>Active sludge and wastewater microbial communities from Klosterneuburg, Austria.</title>
        <authorList>
            <person name="Wagner M."/>
        </authorList>
    </citation>
    <scope>NUCLEOTIDE SEQUENCE [LARGE SCALE GENOMIC DNA]</scope>
    <source>
        <strain evidence="1 2">Nm49</strain>
    </source>
</reference>
<proteinExistence type="predicted"/>
<organism evidence="1 2">
    <name type="scientific">Nitrosomonas oligotropha</name>
    <dbReference type="NCBI Taxonomy" id="42354"/>
    <lineage>
        <taxon>Bacteria</taxon>
        <taxon>Pseudomonadati</taxon>
        <taxon>Pseudomonadota</taxon>
        <taxon>Betaproteobacteria</taxon>
        <taxon>Nitrosomonadales</taxon>
        <taxon>Nitrosomonadaceae</taxon>
        <taxon>Nitrosomonas</taxon>
    </lineage>
</organism>
<evidence type="ECO:0000313" key="2">
    <source>
        <dbReference type="Proteomes" id="UP000244128"/>
    </source>
</evidence>
<evidence type="ECO:0008006" key="3">
    <source>
        <dbReference type="Google" id="ProtNLM"/>
    </source>
</evidence>
<accession>A0A2T5HSZ1</accession>
<dbReference type="Proteomes" id="UP000244128">
    <property type="component" value="Unassembled WGS sequence"/>
</dbReference>
<comment type="caution">
    <text evidence="1">The sequence shown here is derived from an EMBL/GenBank/DDBJ whole genome shotgun (WGS) entry which is preliminary data.</text>
</comment>
<dbReference type="EMBL" id="QAOI01000026">
    <property type="protein sequence ID" value="PTQ74704.1"/>
    <property type="molecule type" value="Genomic_DNA"/>
</dbReference>
<gene>
    <name evidence="1" type="ORF">C8R26_12637</name>
</gene>
<sequence>MHDDPLRTTPLGMIRYSHEFLEAAKIVDENIGDQPGFEIVAPIPAQYLVGHSIELSLKSFLLHNGISLRELRSSHYGHNLHACLRKGKELGLLNHVQFTAQENSAFETLNALYSTKQLEYIVTGEKRFPIFGHIELFAVKLCNAVSDIVGFEKQFTGYIYTKP</sequence>
<evidence type="ECO:0000313" key="1">
    <source>
        <dbReference type="EMBL" id="PTQ74704.1"/>
    </source>
</evidence>
<name>A0A2T5HSZ1_9PROT</name>
<protein>
    <recommendedName>
        <fullName evidence="3">HEPN domain-containing protein</fullName>
    </recommendedName>
</protein>
<dbReference type="AlphaFoldDB" id="A0A2T5HSZ1"/>